<evidence type="ECO:0000256" key="1">
    <source>
        <dbReference type="SAM" id="MobiDB-lite"/>
    </source>
</evidence>
<feature type="region of interest" description="Disordered" evidence="1">
    <location>
        <begin position="22"/>
        <end position="88"/>
    </location>
</feature>
<dbReference type="KEGG" id="ovi:T265_02089"/>
<protein>
    <submittedName>
        <fullName evidence="2">Uncharacterized protein</fullName>
    </submittedName>
</protein>
<dbReference type="AlphaFoldDB" id="A0A074ZXB9"/>
<evidence type="ECO:0000313" key="3">
    <source>
        <dbReference type="Proteomes" id="UP000054324"/>
    </source>
</evidence>
<feature type="compositionally biased region" description="Polar residues" evidence="1">
    <location>
        <begin position="44"/>
        <end position="61"/>
    </location>
</feature>
<feature type="compositionally biased region" description="Polar residues" evidence="1">
    <location>
        <begin position="75"/>
        <end position="88"/>
    </location>
</feature>
<reference evidence="2 3" key="1">
    <citation type="submission" date="2013-11" db="EMBL/GenBank/DDBJ databases">
        <title>Opisthorchis viverrini - life in the bile duct.</title>
        <authorList>
            <person name="Young N.D."/>
            <person name="Nagarajan N."/>
            <person name="Lin S.J."/>
            <person name="Korhonen P.K."/>
            <person name="Jex A.R."/>
            <person name="Hall R.S."/>
            <person name="Safavi-Hemami H."/>
            <person name="Kaewkong W."/>
            <person name="Bertrand D."/>
            <person name="Gao S."/>
            <person name="Seet Q."/>
            <person name="Wongkham S."/>
            <person name="Teh B.T."/>
            <person name="Wongkham C."/>
            <person name="Intapan P.M."/>
            <person name="Maleewong W."/>
            <person name="Yang X."/>
            <person name="Hu M."/>
            <person name="Wang Z."/>
            <person name="Hofmann A."/>
            <person name="Sternberg P.W."/>
            <person name="Tan P."/>
            <person name="Wang J."/>
            <person name="Gasser R.B."/>
        </authorList>
    </citation>
    <scope>NUCLEOTIDE SEQUENCE [LARGE SCALE GENOMIC DNA]</scope>
</reference>
<dbReference type="RefSeq" id="XP_009164512.1">
    <property type="nucleotide sequence ID" value="XM_009166248.1"/>
</dbReference>
<dbReference type="Proteomes" id="UP000054324">
    <property type="component" value="Unassembled WGS sequence"/>
</dbReference>
<name>A0A074ZXB9_OPIVI</name>
<dbReference type="GeneID" id="20316277"/>
<gene>
    <name evidence="2" type="ORF">T265_02089</name>
</gene>
<keyword evidence="3" id="KW-1185">Reference proteome</keyword>
<proteinExistence type="predicted"/>
<sequence length="88" mass="9998">MMRPDPLLQNRVNCSVQRDELYQGITSQDETPVKQPIQYRGKKQSQQTSQKPAKASSTKAQNAREEPDLKLLEQRNATKPPTECSSLK</sequence>
<evidence type="ECO:0000313" key="2">
    <source>
        <dbReference type="EMBL" id="KER31721.1"/>
    </source>
</evidence>
<dbReference type="CTD" id="20316277"/>
<organism evidence="2 3">
    <name type="scientific">Opisthorchis viverrini</name>
    <name type="common">Southeast Asian liver fluke</name>
    <dbReference type="NCBI Taxonomy" id="6198"/>
    <lineage>
        <taxon>Eukaryota</taxon>
        <taxon>Metazoa</taxon>
        <taxon>Spiralia</taxon>
        <taxon>Lophotrochozoa</taxon>
        <taxon>Platyhelminthes</taxon>
        <taxon>Trematoda</taxon>
        <taxon>Digenea</taxon>
        <taxon>Opisthorchiida</taxon>
        <taxon>Opisthorchiata</taxon>
        <taxon>Opisthorchiidae</taxon>
        <taxon>Opisthorchis</taxon>
    </lineage>
</organism>
<dbReference type="EMBL" id="KL596642">
    <property type="protein sequence ID" value="KER31721.1"/>
    <property type="molecule type" value="Genomic_DNA"/>
</dbReference>
<feature type="compositionally biased region" description="Basic and acidic residues" evidence="1">
    <location>
        <begin position="62"/>
        <end position="73"/>
    </location>
</feature>
<accession>A0A074ZXB9</accession>